<evidence type="ECO:0000256" key="1">
    <source>
        <dbReference type="SAM" id="MobiDB-lite"/>
    </source>
</evidence>
<accession>A0ABY6UVV1</accession>
<keyword evidence="2" id="KW-0812">Transmembrane</keyword>
<feature type="compositionally biased region" description="Polar residues" evidence="1">
    <location>
        <begin position="55"/>
        <end position="83"/>
    </location>
</feature>
<evidence type="ECO:0000256" key="2">
    <source>
        <dbReference type="SAM" id="Phobius"/>
    </source>
</evidence>
<keyword evidence="2" id="KW-0472">Membrane</keyword>
<keyword evidence="2" id="KW-1133">Transmembrane helix</keyword>
<dbReference type="Proteomes" id="UP000766486">
    <property type="component" value="Unassembled WGS sequence"/>
</dbReference>
<sequence length="273" mass="31130">MASTSSAPLFARRAANATKLGAALPPLAATPKLTIEIPKPDVNKLSRDQRRDSDTGSCPSLTDGTQTPLTGSPIVQTPRSPRYTRQQEQDWWVQCLEHIGQEADCIDCLQWQTELPSITPTKPYECEDFSYEDEFPCTEVFPLIEEVEMEVPENTECLTSLSYRERISKSYFDLGDSLFSPVAEMAQLSPGWNEKALQFFNQYITLLVLLLISVLTAYCIGRWTLPRQTGLETLSLIYSMPRVDAFVLQHWDWDWANHTQDTYTPFYKEEVQI</sequence>
<feature type="region of interest" description="Disordered" evidence="1">
    <location>
        <begin position="20"/>
        <end position="83"/>
    </location>
</feature>
<evidence type="ECO:0000313" key="4">
    <source>
        <dbReference type="Proteomes" id="UP000766486"/>
    </source>
</evidence>
<reference evidence="3 4" key="1">
    <citation type="submission" date="2019-06" db="EMBL/GenBank/DDBJ databases">
        <authorList>
            <person name="Broberg M."/>
        </authorList>
    </citation>
    <scope>NUCLEOTIDE SEQUENCE [LARGE SCALE GENOMIC DNA]</scope>
</reference>
<proteinExistence type="predicted"/>
<gene>
    <name evidence="3" type="ORF">CLO192961_LOCUS421963</name>
</gene>
<protein>
    <submittedName>
        <fullName evidence="3">Uncharacterized protein</fullName>
    </submittedName>
</protein>
<feature type="compositionally biased region" description="Basic and acidic residues" evidence="1">
    <location>
        <begin position="38"/>
        <end position="54"/>
    </location>
</feature>
<evidence type="ECO:0000313" key="3">
    <source>
        <dbReference type="EMBL" id="VUC35559.1"/>
    </source>
</evidence>
<organism evidence="3 4">
    <name type="scientific">Bionectria ochroleuca</name>
    <name type="common">Gliocladium roseum</name>
    <dbReference type="NCBI Taxonomy" id="29856"/>
    <lineage>
        <taxon>Eukaryota</taxon>
        <taxon>Fungi</taxon>
        <taxon>Dikarya</taxon>
        <taxon>Ascomycota</taxon>
        <taxon>Pezizomycotina</taxon>
        <taxon>Sordariomycetes</taxon>
        <taxon>Hypocreomycetidae</taxon>
        <taxon>Hypocreales</taxon>
        <taxon>Bionectriaceae</taxon>
        <taxon>Clonostachys</taxon>
    </lineage>
</organism>
<keyword evidence="4" id="KW-1185">Reference proteome</keyword>
<dbReference type="EMBL" id="CABFNS010000915">
    <property type="protein sequence ID" value="VUC35559.1"/>
    <property type="molecule type" value="Genomic_DNA"/>
</dbReference>
<feature type="transmembrane region" description="Helical" evidence="2">
    <location>
        <begin position="203"/>
        <end position="221"/>
    </location>
</feature>
<comment type="caution">
    <text evidence="3">The sequence shown here is derived from an EMBL/GenBank/DDBJ whole genome shotgun (WGS) entry which is preliminary data.</text>
</comment>
<feature type="compositionally biased region" description="Low complexity" evidence="1">
    <location>
        <begin position="20"/>
        <end position="34"/>
    </location>
</feature>
<name>A0ABY6UVV1_BIOOC</name>